<protein>
    <submittedName>
        <fullName evidence="2">Uncharacterized protein</fullName>
    </submittedName>
</protein>
<gene>
    <name evidence="2" type="ORF">CANCADRAFT_1764</name>
</gene>
<accession>A0A1E4TE54</accession>
<feature type="compositionally biased region" description="Low complexity" evidence="1">
    <location>
        <begin position="437"/>
        <end position="466"/>
    </location>
</feature>
<feature type="compositionally biased region" description="Polar residues" evidence="1">
    <location>
        <begin position="152"/>
        <end position="171"/>
    </location>
</feature>
<feature type="compositionally biased region" description="Basic and acidic residues" evidence="1">
    <location>
        <begin position="520"/>
        <end position="544"/>
    </location>
</feature>
<dbReference type="Proteomes" id="UP000095023">
    <property type="component" value="Unassembled WGS sequence"/>
</dbReference>
<feature type="compositionally biased region" description="Low complexity" evidence="1">
    <location>
        <begin position="179"/>
        <end position="192"/>
    </location>
</feature>
<name>A0A1E4TE54_9ASCO</name>
<feature type="compositionally biased region" description="Basic and acidic residues" evidence="1">
    <location>
        <begin position="397"/>
        <end position="436"/>
    </location>
</feature>
<feature type="region of interest" description="Disordered" evidence="1">
    <location>
        <begin position="988"/>
        <end position="1015"/>
    </location>
</feature>
<organism evidence="2 3">
    <name type="scientific">Tortispora caseinolytica NRRL Y-17796</name>
    <dbReference type="NCBI Taxonomy" id="767744"/>
    <lineage>
        <taxon>Eukaryota</taxon>
        <taxon>Fungi</taxon>
        <taxon>Dikarya</taxon>
        <taxon>Ascomycota</taxon>
        <taxon>Saccharomycotina</taxon>
        <taxon>Trigonopsidomycetes</taxon>
        <taxon>Trigonopsidales</taxon>
        <taxon>Trigonopsidaceae</taxon>
        <taxon>Tortispora</taxon>
    </lineage>
</organism>
<feature type="compositionally biased region" description="Basic and acidic residues" evidence="1">
    <location>
        <begin position="594"/>
        <end position="611"/>
    </location>
</feature>
<reference evidence="3" key="1">
    <citation type="submission" date="2016-02" db="EMBL/GenBank/DDBJ databases">
        <title>Comparative genomics of biotechnologically important yeasts.</title>
        <authorList>
            <consortium name="DOE Joint Genome Institute"/>
            <person name="Riley R."/>
            <person name="Haridas S."/>
            <person name="Wolfe K.H."/>
            <person name="Lopes M.R."/>
            <person name="Hittinger C.T."/>
            <person name="Goker M."/>
            <person name="Salamov A."/>
            <person name="Wisecaver J."/>
            <person name="Long T.M."/>
            <person name="Aerts A.L."/>
            <person name="Barry K."/>
            <person name="Choi C."/>
            <person name="Clum A."/>
            <person name="Coughlan A.Y."/>
            <person name="Deshpande S."/>
            <person name="Douglass A.P."/>
            <person name="Hanson S.J."/>
            <person name="Klenk H.-P."/>
            <person name="Labutti K."/>
            <person name="Lapidus A."/>
            <person name="Lindquist E."/>
            <person name="Lipzen A."/>
            <person name="Meier-Kolthoff J.P."/>
            <person name="Ohm R.A."/>
            <person name="Otillar R.P."/>
            <person name="Pangilinan J."/>
            <person name="Peng Y."/>
            <person name="Rokas A."/>
            <person name="Rosa C.A."/>
            <person name="Scheuner C."/>
            <person name="Sibirny A.A."/>
            <person name="Slot J.C."/>
            <person name="Stielow J.B."/>
            <person name="Sun H."/>
            <person name="Kurtzman C.P."/>
            <person name="Blackwell M."/>
            <person name="Jeffries T.W."/>
            <person name="Grigoriev I.V."/>
        </authorList>
    </citation>
    <scope>NUCLEOTIDE SEQUENCE [LARGE SCALE GENOMIC DNA]</scope>
    <source>
        <strain evidence="3">NRRL Y-17796</strain>
    </source>
</reference>
<sequence>MSSGMAHDAKDNPAQVSESETKPDPGSTANATINSGSSALAGIPKTGSKKFKPASVNQIFLAHSQPGSKSPKSASPSPSPAMAHATLSASPSSAMHSGSITGKPLNPTGPIIATGHYRLSPMRHDTLSKPKPAAEESAWKSPKSAAKDLVPDSQQPPVNPVLQSELDTTQSKSKDNTDAASNALPSTAAATTHQQHLTWDSAEDDDDDWDNTIEFADGTKVIVPDISSPVVPKEPSIIEAKATRDPSEPVWNSIPTIPKPKSIFSSESVINAAQPPAKQLHQLAAKQKPYQLKHEYDRDYSYGHRPLYNDADDRLDSAKVYGSTMKDRSQLPGRSISPRGFKDRRNSSANSREERLEARRGREHPSPIKSSLEQVADHYGIPKDMSLAEIAIQQEKKMKEAQKEARRRKEEEWAKEKAHQEEVRKKRLEELEKRLELQQPKQNANTTATETNAVAETSMTSSMSSSQNVANLETVRSIFDHGPKGATSKDSSSWKQALATGATHHEKASKELWGYNTTNKHAERHEMDSGKDVQNRRGPLDHASRHSTSHRGPFERRRFSGSGSTGDRKLVLDRDFRKQTGSKFEESWSRLHKFDGKRPDHDFQPRGDGAHGKQLFSNMQPDASSFIASSGHNDHSRQTTRQNPFLPAQDPSAQSVASRGASRFFPTGMRSDVPEQPTFVSAGSSGNISADSIPTLVSGPQSRATNPSTSSQAYMSGSTAITGEDHQVPRVVLPRMGPASGVAEFGGSSTFRGIPMGHAQGAGQITSVIPGTVDPNAGLFLPAGDQDVLAANQQNYYAVVVGPQAYEGNPASKAVEKSSSKVAELYAGTAIPADTGLRHEGSSNPAALMEMRTEGIDQDSLFGQTDFSYYPVHIITGIKDIDGEKILDERNIVFHVKPLPINFSTVSPIHTPSYYGIATKPEEEAVAGRSYKIYIPGQSAKFVPIEYDKSKYLYPPSKHETRVRKMMSYGPGSGLGYAVSGPTPGGYGSGIAKGSRKPRTAGAKKKLIPKTGYYQ</sequence>
<evidence type="ECO:0000256" key="1">
    <source>
        <dbReference type="SAM" id="MobiDB-lite"/>
    </source>
</evidence>
<feature type="region of interest" description="Disordered" evidence="1">
    <location>
        <begin position="397"/>
        <end position="574"/>
    </location>
</feature>
<feature type="compositionally biased region" description="Polar residues" evidence="1">
    <location>
        <begin position="27"/>
        <end position="38"/>
    </location>
</feature>
<feature type="compositionally biased region" description="Polar residues" evidence="1">
    <location>
        <begin position="615"/>
        <end position="631"/>
    </location>
</feature>
<feature type="compositionally biased region" description="Basic and acidic residues" evidence="1">
    <location>
        <begin position="340"/>
        <end position="366"/>
    </location>
</feature>
<evidence type="ECO:0000313" key="2">
    <source>
        <dbReference type="EMBL" id="ODV90034.1"/>
    </source>
</evidence>
<dbReference type="AlphaFoldDB" id="A0A1E4TE54"/>
<feature type="region of interest" description="Disordered" evidence="1">
    <location>
        <begin position="594"/>
        <end position="713"/>
    </location>
</feature>
<feature type="region of interest" description="Disordered" evidence="1">
    <location>
        <begin position="319"/>
        <end position="373"/>
    </location>
</feature>
<feature type="compositionally biased region" description="Polar residues" evidence="1">
    <location>
        <begin position="678"/>
        <end position="692"/>
    </location>
</feature>
<feature type="compositionally biased region" description="Basic residues" evidence="1">
    <location>
        <begin position="994"/>
        <end position="1008"/>
    </location>
</feature>
<feature type="compositionally biased region" description="Low complexity" evidence="1">
    <location>
        <begin position="88"/>
        <end position="99"/>
    </location>
</feature>
<feature type="compositionally biased region" description="Polar residues" evidence="1">
    <location>
        <begin position="698"/>
        <end position="713"/>
    </location>
</feature>
<proteinExistence type="predicted"/>
<keyword evidence="3" id="KW-1185">Reference proteome</keyword>
<evidence type="ECO:0000313" key="3">
    <source>
        <dbReference type="Proteomes" id="UP000095023"/>
    </source>
</evidence>
<feature type="compositionally biased region" description="Basic and acidic residues" evidence="1">
    <location>
        <begin position="122"/>
        <end position="138"/>
    </location>
</feature>
<feature type="region of interest" description="Disordered" evidence="1">
    <location>
        <begin position="1"/>
        <end position="212"/>
    </location>
</feature>
<feature type="region of interest" description="Disordered" evidence="1">
    <location>
        <begin position="238"/>
        <end position="258"/>
    </location>
</feature>
<feature type="compositionally biased region" description="Acidic residues" evidence="1">
    <location>
        <begin position="201"/>
        <end position="211"/>
    </location>
</feature>
<dbReference type="EMBL" id="KV453842">
    <property type="protein sequence ID" value="ODV90034.1"/>
    <property type="molecule type" value="Genomic_DNA"/>
</dbReference>